<evidence type="ECO:0000259" key="2">
    <source>
        <dbReference type="PROSITE" id="PS50940"/>
    </source>
</evidence>
<feature type="compositionally biased region" description="Polar residues" evidence="1">
    <location>
        <begin position="642"/>
        <end position="674"/>
    </location>
</feature>
<feature type="region of interest" description="Disordered" evidence="1">
    <location>
        <begin position="79"/>
        <end position="108"/>
    </location>
</feature>
<dbReference type="InterPro" id="IPR002557">
    <property type="entry name" value="Chitin-bd_dom"/>
</dbReference>
<dbReference type="OrthoDB" id="6428908at2759"/>
<feature type="compositionally biased region" description="Gly residues" evidence="1">
    <location>
        <begin position="484"/>
        <end position="502"/>
    </location>
</feature>
<feature type="compositionally biased region" description="Basic and acidic residues" evidence="1">
    <location>
        <begin position="162"/>
        <end position="173"/>
    </location>
</feature>
<dbReference type="SUPFAM" id="SSF57625">
    <property type="entry name" value="Invertebrate chitin-binding proteins"/>
    <property type="match status" value="1"/>
</dbReference>
<evidence type="ECO:0000313" key="3">
    <source>
        <dbReference type="EMBL" id="KAG8234006.1"/>
    </source>
</evidence>
<feature type="compositionally biased region" description="Polar residues" evidence="1">
    <location>
        <begin position="90"/>
        <end position="108"/>
    </location>
</feature>
<feature type="region of interest" description="Disordered" evidence="1">
    <location>
        <begin position="484"/>
        <end position="683"/>
    </location>
</feature>
<comment type="caution">
    <text evidence="3">The sequence shown here is derived from an EMBL/GenBank/DDBJ whole genome shotgun (WGS) entry which is preliminary data.</text>
</comment>
<dbReference type="GO" id="GO:0008061">
    <property type="term" value="F:chitin binding"/>
    <property type="evidence" value="ECO:0007669"/>
    <property type="project" value="InterPro"/>
</dbReference>
<feature type="compositionally biased region" description="Low complexity" evidence="1">
    <location>
        <begin position="569"/>
        <end position="582"/>
    </location>
</feature>
<feature type="domain" description="Chitin-binding type-2" evidence="2">
    <location>
        <begin position="358"/>
        <end position="416"/>
    </location>
</feature>
<dbReference type="SMART" id="SM00494">
    <property type="entry name" value="ChtBD2"/>
    <property type="match status" value="1"/>
</dbReference>
<sequence>MGYGYDNDVKPEGCIEKRMWRYSMEEESEQRSRVKLEGTKKGRVKMEGILEPGMKLLLLLAALSAVSYADVGEKGYHYRPPSNPYRPGVPSQSVPTSQNSQVSGTGHVTQVSHGTQQDVQGLHNVGGSHGVQGLHNVGGSHGVQGLHNVGGSHGVQGTHVAQEQHHEQEHHGGSFEGSIGLQDSQGVQGSHGFQGSHGSHGSGQQVTTQVTHPFPLPFPAGPLVIRPHPSNHFESHGSGFVGHPGGPNGVGGIAGLGGVSNVGGVSGTGSVSNVGGVASVGGASNVGGVSSVGGVSHVGSVNGIGGVSSTGGSSFVSELHDTQSDGNDDGSYLGGDLSAIPGEPGKDYPNYESFPQTSFSCDAQKFPGYYADVETSCQGFHVCNNGFTYNFLCPLGTIFHQEYFVCVWWHQFDCSTAESLYHLNEFLYVTPEKPQLVQQDTTSASGIGGSGGGGSVGGGGGLVGGGSVGSVGGGGGLVGGGSVGGGGGSVGGGSGGFGGRPGHQGRPPHGGRPGHRPFQTNHRPTHTGNQFGGGRPGNRPHQTGQGGRPGDRPNVGPQHDGGRPGNQFGVRPGRPVVSPGRPQIRPQGKPHGGRPHPQHDSPGLPVHQQNEVTQPNFTPSSDQFNHQQVQYPSSEGHLVGGSIQNQVHGTEHQQFAGQTSIEDSSLNRPTQADVPSQGYLPPF</sequence>
<dbReference type="PANTHER" id="PTHR22933">
    <property type="entry name" value="FI18007P1-RELATED"/>
    <property type="match status" value="1"/>
</dbReference>
<accession>A0A8K0P518</accession>
<dbReference type="Pfam" id="PF01607">
    <property type="entry name" value="CBM_14"/>
    <property type="match status" value="1"/>
</dbReference>
<reference evidence="3" key="1">
    <citation type="submission" date="2013-04" db="EMBL/GenBank/DDBJ databases">
        <authorList>
            <person name="Qu J."/>
            <person name="Murali S.C."/>
            <person name="Bandaranaike D."/>
            <person name="Bellair M."/>
            <person name="Blankenburg K."/>
            <person name="Chao H."/>
            <person name="Dinh H."/>
            <person name="Doddapaneni H."/>
            <person name="Downs B."/>
            <person name="Dugan-Rocha S."/>
            <person name="Elkadiri S."/>
            <person name="Gnanaolivu R.D."/>
            <person name="Hernandez B."/>
            <person name="Javaid M."/>
            <person name="Jayaseelan J.C."/>
            <person name="Lee S."/>
            <person name="Li M."/>
            <person name="Ming W."/>
            <person name="Munidasa M."/>
            <person name="Muniz J."/>
            <person name="Nguyen L."/>
            <person name="Ongeri F."/>
            <person name="Osuji N."/>
            <person name="Pu L.-L."/>
            <person name="Puazo M."/>
            <person name="Qu C."/>
            <person name="Quiroz J."/>
            <person name="Raj R."/>
            <person name="Weissenberger G."/>
            <person name="Xin Y."/>
            <person name="Zou X."/>
            <person name="Han Y."/>
            <person name="Richards S."/>
            <person name="Worley K."/>
            <person name="Muzny D."/>
            <person name="Gibbs R."/>
        </authorList>
    </citation>
    <scope>NUCLEOTIDE SEQUENCE</scope>
    <source>
        <strain evidence="3">Sampled in the wild</strain>
    </source>
</reference>
<feature type="region of interest" description="Disordered" evidence="1">
    <location>
        <begin position="162"/>
        <end position="210"/>
    </location>
</feature>
<dbReference type="PANTHER" id="PTHR22933:SF43">
    <property type="entry name" value="LP10131P"/>
    <property type="match status" value="1"/>
</dbReference>
<organism evidence="3 4">
    <name type="scientific">Ladona fulva</name>
    <name type="common">Scarce chaser dragonfly</name>
    <name type="synonym">Libellula fulva</name>
    <dbReference type="NCBI Taxonomy" id="123851"/>
    <lineage>
        <taxon>Eukaryota</taxon>
        <taxon>Metazoa</taxon>
        <taxon>Ecdysozoa</taxon>
        <taxon>Arthropoda</taxon>
        <taxon>Hexapoda</taxon>
        <taxon>Insecta</taxon>
        <taxon>Pterygota</taxon>
        <taxon>Palaeoptera</taxon>
        <taxon>Odonata</taxon>
        <taxon>Epiprocta</taxon>
        <taxon>Anisoptera</taxon>
        <taxon>Libelluloidea</taxon>
        <taxon>Libellulidae</taxon>
        <taxon>Ladona</taxon>
    </lineage>
</organism>
<dbReference type="InterPro" id="IPR036508">
    <property type="entry name" value="Chitin-bd_dom_sf"/>
</dbReference>
<dbReference type="EMBL" id="KZ308762">
    <property type="protein sequence ID" value="KAG8234006.1"/>
    <property type="molecule type" value="Genomic_DNA"/>
</dbReference>
<proteinExistence type="predicted"/>
<feature type="compositionally biased region" description="Polar residues" evidence="1">
    <location>
        <begin position="607"/>
        <end position="633"/>
    </location>
</feature>
<feature type="region of interest" description="Disordered" evidence="1">
    <location>
        <begin position="315"/>
        <end position="338"/>
    </location>
</feature>
<dbReference type="GO" id="GO:0005576">
    <property type="term" value="C:extracellular region"/>
    <property type="evidence" value="ECO:0007669"/>
    <property type="project" value="InterPro"/>
</dbReference>
<evidence type="ECO:0000313" key="4">
    <source>
        <dbReference type="Proteomes" id="UP000792457"/>
    </source>
</evidence>
<dbReference type="AlphaFoldDB" id="A0A8K0P518"/>
<protein>
    <recommendedName>
        <fullName evidence="2">Chitin-binding type-2 domain-containing protein</fullName>
    </recommendedName>
</protein>
<reference evidence="3" key="2">
    <citation type="submission" date="2017-10" db="EMBL/GenBank/DDBJ databases">
        <title>Ladona fulva Genome sequencing and assembly.</title>
        <authorList>
            <person name="Murali S."/>
            <person name="Richards S."/>
            <person name="Bandaranaike D."/>
            <person name="Bellair M."/>
            <person name="Blankenburg K."/>
            <person name="Chao H."/>
            <person name="Dinh H."/>
            <person name="Doddapaneni H."/>
            <person name="Dugan-Rocha S."/>
            <person name="Elkadiri S."/>
            <person name="Gnanaolivu R."/>
            <person name="Hernandez B."/>
            <person name="Skinner E."/>
            <person name="Javaid M."/>
            <person name="Lee S."/>
            <person name="Li M."/>
            <person name="Ming W."/>
            <person name="Munidasa M."/>
            <person name="Muniz J."/>
            <person name="Nguyen L."/>
            <person name="Hughes D."/>
            <person name="Osuji N."/>
            <person name="Pu L.-L."/>
            <person name="Puazo M."/>
            <person name="Qu C."/>
            <person name="Quiroz J."/>
            <person name="Raj R."/>
            <person name="Weissenberger G."/>
            <person name="Xin Y."/>
            <person name="Zou X."/>
            <person name="Han Y."/>
            <person name="Worley K."/>
            <person name="Muzny D."/>
            <person name="Gibbs R."/>
        </authorList>
    </citation>
    <scope>NUCLEOTIDE SEQUENCE</scope>
    <source>
        <strain evidence="3">Sampled in the wild</strain>
    </source>
</reference>
<evidence type="ECO:0000256" key="1">
    <source>
        <dbReference type="SAM" id="MobiDB-lite"/>
    </source>
</evidence>
<dbReference type="Gene3D" id="2.170.140.10">
    <property type="entry name" value="Chitin binding domain"/>
    <property type="match status" value="1"/>
</dbReference>
<name>A0A8K0P518_LADFU</name>
<keyword evidence="4" id="KW-1185">Reference proteome</keyword>
<gene>
    <name evidence="3" type="ORF">J437_LFUL013924</name>
</gene>
<dbReference type="PROSITE" id="PS50940">
    <property type="entry name" value="CHIT_BIND_II"/>
    <property type="match status" value="1"/>
</dbReference>
<feature type="compositionally biased region" description="Low complexity" evidence="1">
    <location>
        <begin position="184"/>
        <end position="205"/>
    </location>
</feature>
<dbReference type="Proteomes" id="UP000792457">
    <property type="component" value="Unassembled WGS sequence"/>
</dbReference>
<feature type="compositionally biased region" description="Polar residues" evidence="1">
    <location>
        <begin position="518"/>
        <end position="529"/>
    </location>
</feature>
<dbReference type="InterPro" id="IPR052976">
    <property type="entry name" value="Scoloptoxin-like"/>
</dbReference>